<dbReference type="InterPro" id="IPR022409">
    <property type="entry name" value="PKD/Chitinase_dom"/>
</dbReference>
<dbReference type="Proteomes" id="UP001319200">
    <property type="component" value="Unassembled WGS sequence"/>
</dbReference>
<protein>
    <submittedName>
        <fullName evidence="3">DUF11 domain-containing protein</fullName>
    </submittedName>
</protein>
<comment type="caution">
    <text evidence="3">The sequence shown here is derived from an EMBL/GenBank/DDBJ whole genome shotgun (WGS) entry which is preliminary data.</text>
</comment>
<name>A0AAP2GR42_9BACT</name>
<feature type="signal peptide" evidence="1">
    <location>
        <begin position="1"/>
        <end position="34"/>
    </location>
</feature>
<evidence type="ECO:0000313" key="3">
    <source>
        <dbReference type="EMBL" id="MBT1699187.1"/>
    </source>
</evidence>
<feature type="domain" description="PKD" evidence="2">
    <location>
        <begin position="1493"/>
        <end position="1548"/>
    </location>
</feature>
<evidence type="ECO:0000259" key="2">
    <source>
        <dbReference type="PROSITE" id="PS50093"/>
    </source>
</evidence>
<dbReference type="PROSITE" id="PS50093">
    <property type="entry name" value="PKD"/>
    <property type="match status" value="1"/>
</dbReference>
<dbReference type="Pfam" id="PF01345">
    <property type="entry name" value="DUF11"/>
    <property type="match status" value="1"/>
</dbReference>
<dbReference type="InterPro" id="IPR035986">
    <property type="entry name" value="PKD_dom_sf"/>
</dbReference>
<proteinExistence type="predicted"/>
<reference evidence="3 4" key="1">
    <citation type="submission" date="2021-05" db="EMBL/GenBank/DDBJ databases">
        <title>A Polyphasic approach of four new species of the genus Ohtaekwangia: Ohtaekwangia histidinii sp. nov., Ohtaekwangia cretensis sp. nov., Ohtaekwangia indiensis sp. nov., Ohtaekwangia reichenbachii sp. nov. from diverse environment.</title>
        <authorList>
            <person name="Octaviana S."/>
        </authorList>
    </citation>
    <scope>NUCLEOTIDE SEQUENCE [LARGE SCALE GENOMIC DNA]</scope>
    <source>
        <strain evidence="3 4">PWU4</strain>
    </source>
</reference>
<dbReference type="InterPro" id="IPR013783">
    <property type="entry name" value="Ig-like_fold"/>
</dbReference>
<dbReference type="Gene3D" id="2.60.40.10">
    <property type="entry name" value="Immunoglobulins"/>
    <property type="match status" value="1"/>
</dbReference>
<dbReference type="InterPro" id="IPR047589">
    <property type="entry name" value="DUF11_rpt"/>
</dbReference>
<evidence type="ECO:0000256" key="1">
    <source>
        <dbReference type="SAM" id="SignalP"/>
    </source>
</evidence>
<dbReference type="SUPFAM" id="SSF49299">
    <property type="entry name" value="PKD domain"/>
    <property type="match status" value="1"/>
</dbReference>
<dbReference type="CDD" id="cd00146">
    <property type="entry name" value="PKD"/>
    <property type="match status" value="1"/>
</dbReference>
<dbReference type="Pfam" id="PF18911">
    <property type="entry name" value="PKD_4"/>
    <property type="match status" value="1"/>
</dbReference>
<sequence>MISPNNLSAPMMVLKNIKSAFLLAFALIAGVANAQTTPDLEIDTRSAGSVVVCGNALEFTVIIRNTSGSPITNVRLYPRMPEGMVYVAGSAQNMSEVLPIDHANLYFTVGSLPDAEPKTVRFQAKANCGLIETLRATGSTSNLVNNETLVKYNLGGEKELPEPNGSESYSVLYPELELFIPENEKNQAVPFITKTVSRHIGVKNSGLGRLSSLDFYLKSDIELTVDKLELVTASGNQVITSTINHPTLGKKYTITNFSGTGNGDAFLDENEVLQLVDYVKANTSKGAIETIYTAQWGCLAAVCNADDRQAQFTAYIEAIGGEPSLPRINTQVLTRTDFCNDPGTVRWSFANDGSGNTPASKDAGFNVEFFIYQSSPKTTDNHNFYINHSNGTLVPIGSLLSYSEFVYDNPGWPTTYQKRFSFNFKDRFTYDPDGAGGLDDVDEDGFYDDFPVGSTVTYTGVLLSSLDLPNEYNLNYGFNANLYYQKWSGQQTGIGIPSYGIGFRTLSQKLLNASDLTNGKRETVRFELKEYNYSSLLKTQDAVFKVNVGVPQGVALRAARWNNKDLSFTKAGNTYTIVDPFYQQPQFLNIDFEFELNCAEAAPGVLVDDITVDMLYYFDKNCASFFKVASASKEMYLHCGTCSSVETTLFTAERTTLGWVQPSFYFHRYGTLYGANPPIVKRDPAQQRLDAAYPKDDMEVTVQGRVAGGTANNLSAEIKYTAPINREVLHFVSASFVLGNTAYNIPASEMSKVIVDSTFKYTFNVPLGTGGLPAQLTSGGVFELKVKYNVDALDGVVRGEYPLVDFRGQFYTRINGNPTNCLGFGDDFLLLRPSYTSQNVSFTLTEKDQMAISYFRFEGGNDNYNYGIQDFPNEFRPMFYPERQTITLPKGYIFDDTKPVQFSIGTPGNGNVFTFTGATFSPDKRTIIIARNNDLPVINYNYTYFLASVKIDCTNPNNLFVPVTTFYDRRLGHSNDYILASNAHLPVAANHQMSGVTRLDADIYNYRRPNLQLTANSVQEGYSDKVTWPVQLCNPNSVDRRNSLNTWVAFELKGDDNSTVLQQVLDHNNNAIPETDISYYGPRDAAHPKGRYMMVRLGTIDLTSCVTLKVVATYQNCEDDRLQDVNVFTSWDYNTYPDVSGYTGSIVDRKASCEGFVMAETMSIKYKTADLQWQVRKNGPEEVDLCVATPFEIDLASTKFGDMKQLMVWVQLPPSVSFDAATVPQFNYPFNANAAPIPADAIRQQDGRTGIDISRIVGGNLPGIYTNDNKIRLSFSLTTSCGFDPGLPIKYTVNGYTNCGDYMETVDQRKIKLNGISAEDLDSLELKLTAPQALTCNSDNDMQLRIRNIGSINTRLNQLEVTLPPGTQFKEMVESGDLPAPVVTTENNRVRLRWTLPAGYLAPDSSDVLTFRTFLSQTPSGTTSVMFTARTYITADGHCADANAACNMQVTSALDELSVPVTGLTTLAITHKRYICAYQFTASTGQVGDCMITSYAWSFGDGGTSREAMPFHSFGAAGTYNISVNVNFNCGGCSGSQSRQIQLVVTPEDAIWKDTTIEVLTDIKKQVLQVSASTFSDSWPTQHIDPTVDEKHSFLNGTLGVWRNDGAFVYETARKASEPVNVATDGTFTMDQFNWQYADLEAIPGWVKANSMTQYSPYSYELENRDVLGIYSSALYDYGGHLPSANGVNMRNAEMAFTSFEYLDDKSSGNWIFGNQPLPSYYLYNIRSAHGNIAVVEASLKDLDQVVQVDVSAYGFLHFPFFPFRYNYTQNNEIVCKLAYGPNPDWSVVVLKEAPHRGLWKGRMKVTNEILPVISPDIDPAFAHSGTHSLKISTEKTFKQNLLQLDSGKNYLISAWVSVGNPSVPKPELADIIGIDVVVRNKQGLEKSRFPFEPSGPVIEGWQQLKGTFTYSGEKGATLELMFRPATTGGVARTAWYDDLRLHPEKGNMKSYVYNLKDYRLQAILDEENFASFYFYDAEGNLYLVKKETEKGVKTISENVNSLYERPANR</sequence>
<keyword evidence="4" id="KW-1185">Reference proteome</keyword>
<dbReference type="NCBIfam" id="TIGR01451">
    <property type="entry name" value="B_ant_repeat"/>
    <property type="match status" value="1"/>
</dbReference>
<accession>A0AAP2GR42</accession>
<organism evidence="3 4">
    <name type="scientific">Chryseosolibacter histidini</name>
    <dbReference type="NCBI Taxonomy" id="2782349"/>
    <lineage>
        <taxon>Bacteria</taxon>
        <taxon>Pseudomonadati</taxon>
        <taxon>Bacteroidota</taxon>
        <taxon>Cytophagia</taxon>
        <taxon>Cytophagales</taxon>
        <taxon>Chryseotaleaceae</taxon>
        <taxon>Chryseosolibacter</taxon>
    </lineage>
</organism>
<dbReference type="RefSeq" id="WP_254166856.1">
    <property type="nucleotide sequence ID" value="NZ_JAHESF010000022.1"/>
</dbReference>
<dbReference type="InterPro" id="IPR000601">
    <property type="entry name" value="PKD_dom"/>
</dbReference>
<feature type="chain" id="PRO_5043019289" evidence="1">
    <location>
        <begin position="35"/>
        <end position="2010"/>
    </location>
</feature>
<gene>
    <name evidence="3" type="ORF">KK083_19985</name>
</gene>
<dbReference type="InterPro" id="IPR001434">
    <property type="entry name" value="OmcB-like_DUF11"/>
</dbReference>
<dbReference type="EMBL" id="JAHESF010000022">
    <property type="protein sequence ID" value="MBT1699187.1"/>
    <property type="molecule type" value="Genomic_DNA"/>
</dbReference>
<keyword evidence="1" id="KW-0732">Signal</keyword>
<dbReference type="Gene3D" id="2.60.120.260">
    <property type="entry name" value="Galactose-binding domain-like"/>
    <property type="match status" value="1"/>
</dbReference>
<dbReference type="SMART" id="SM00089">
    <property type="entry name" value="PKD"/>
    <property type="match status" value="1"/>
</dbReference>
<evidence type="ECO:0000313" key="4">
    <source>
        <dbReference type="Proteomes" id="UP001319200"/>
    </source>
</evidence>